<organism evidence="1 2">
    <name type="scientific">Castellaniella denitrificans</name>
    <dbReference type="NCBI Taxonomy" id="56119"/>
    <lineage>
        <taxon>Bacteria</taxon>
        <taxon>Pseudomonadati</taxon>
        <taxon>Pseudomonadota</taxon>
        <taxon>Betaproteobacteria</taxon>
        <taxon>Burkholderiales</taxon>
        <taxon>Alcaligenaceae</taxon>
        <taxon>Castellaniella</taxon>
    </lineage>
</organism>
<evidence type="ECO:0000313" key="2">
    <source>
        <dbReference type="Proteomes" id="UP001068379"/>
    </source>
</evidence>
<dbReference type="Proteomes" id="UP001068379">
    <property type="component" value="Unassembled WGS sequence"/>
</dbReference>
<keyword evidence="2" id="KW-1185">Reference proteome</keyword>
<sequence>MAQQEFTSPLLAPDLQRKKFELERAAQMGRALMDQGSEIPQGQMVSGHYVAPSWTQYLSQGLKSYLGGRTMNSIPDRLADIQKSQQDYDRSLFMPQQDQGKMIGQVLASGAAGGSVGPTNQNAAQLGQALSGKPIMPLLFPNDPQRSLMAYQAMGPGNYLKATASQQAPTSLQSNLTAAGLQPGTPEFQRAVLENVNPGQRPTSLMQNLEAAGLQPGTPAYRDAVLQGTRGTTVNVGAGEKAWDTESAKLFAKRYDDLSTQAQSAQQMLGLLDLAQVGLDSGVRTGSLGSAEQAVRQMALTMGVGNADKIAGGELLTAVQNRMALLMRSPDSGMGLPGAVSDRDLNFLKESNIGLDRSPEGNRLMVDAFRKLEKRKLDIAKLADEYVQKNGRLDAGFNQIARQYADENPMFPQKEPDRAQQLNDILGF</sequence>
<accession>A0ABT4M8I4</accession>
<name>A0ABT4M8I4_9BURK</name>
<dbReference type="EMBL" id="JAPWHE010000010">
    <property type="protein sequence ID" value="MCZ4330780.1"/>
    <property type="molecule type" value="Genomic_DNA"/>
</dbReference>
<reference evidence="1" key="1">
    <citation type="submission" date="2022-12" db="EMBL/GenBank/DDBJ databases">
        <title>Bacterial isolates from different developmental stages of Nematostella vectensis.</title>
        <authorList>
            <person name="Fraune S."/>
        </authorList>
    </citation>
    <scope>NUCLEOTIDE SEQUENCE</scope>
    <source>
        <strain evidence="1">G21619-S1</strain>
    </source>
</reference>
<comment type="caution">
    <text evidence="1">The sequence shown here is derived from an EMBL/GenBank/DDBJ whole genome shotgun (WGS) entry which is preliminary data.</text>
</comment>
<evidence type="ECO:0000313" key="1">
    <source>
        <dbReference type="EMBL" id="MCZ4330780.1"/>
    </source>
</evidence>
<gene>
    <name evidence="1" type="ORF">O4H32_12570</name>
</gene>
<protein>
    <submittedName>
        <fullName evidence="1">Uncharacterized protein</fullName>
    </submittedName>
</protein>
<dbReference type="RefSeq" id="WP_269359673.1">
    <property type="nucleotide sequence ID" value="NZ_JAPWHE010000010.1"/>
</dbReference>
<proteinExistence type="predicted"/>